<protein>
    <submittedName>
        <fullName evidence="15">Unannotated protein</fullName>
    </submittedName>
</protein>
<evidence type="ECO:0000256" key="11">
    <source>
        <dbReference type="ARBA" id="ARBA00023211"/>
    </source>
</evidence>
<dbReference type="InterPro" id="IPR013815">
    <property type="entry name" value="ATP_grasp_subdomain_1"/>
</dbReference>
<dbReference type="GO" id="GO:0008716">
    <property type="term" value="F:D-alanine-D-alanine ligase activity"/>
    <property type="evidence" value="ECO:0007669"/>
    <property type="project" value="InterPro"/>
</dbReference>
<keyword evidence="4" id="KW-0436">Ligase</keyword>
<dbReference type="AlphaFoldDB" id="A0A6J7KBD6"/>
<evidence type="ECO:0000256" key="6">
    <source>
        <dbReference type="ARBA" id="ARBA00022741"/>
    </source>
</evidence>
<name>A0A6J7KBD6_9ZZZZ</name>
<dbReference type="GO" id="GO:0005524">
    <property type="term" value="F:ATP binding"/>
    <property type="evidence" value="ECO:0007669"/>
    <property type="project" value="UniProtKB-KW"/>
</dbReference>
<dbReference type="Pfam" id="PF07478">
    <property type="entry name" value="Dala_Dala_lig_C"/>
    <property type="match status" value="1"/>
</dbReference>
<keyword evidence="5" id="KW-0479">Metal-binding</keyword>
<dbReference type="NCBIfam" id="TIGR01205">
    <property type="entry name" value="D_ala_D_alaTIGR"/>
    <property type="match status" value="1"/>
</dbReference>
<comment type="similarity">
    <text evidence="3">Belongs to the D-alanine--D-alanine ligase family.</text>
</comment>
<keyword evidence="8" id="KW-0460">Magnesium</keyword>
<reference evidence="15" key="1">
    <citation type="submission" date="2020-05" db="EMBL/GenBank/DDBJ databases">
        <authorList>
            <person name="Chiriac C."/>
            <person name="Salcher M."/>
            <person name="Ghai R."/>
            <person name="Kavagutti S V."/>
        </authorList>
    </citation>
    <scope>NUCLEOTIDE SEQUENCE</scope>
</reference>
<comment type="cofactor">
    <cofactor evidence="2">
        <name>Mg(2+)</name>
        <dbReference type="ChEBI" id="CHEBI:18420"/>
    </cofactor>
</comment>
<evidence type="ECO:0000256" key="8">
    <source>
        <dbReference type="ARBA" id="ARBA00022842"/>
    </source>
</evidence>
<evidence type="ECO:0000256" key="4">
    <source>
        <dbReference type="ARBA" id="ARBA00022598"/>
    </source>
</evidence>
<keyword evidence="11" id="KW-0464">Manganese</keyword>
<evidence type="ECO:0000256" key="9">
    <source>
        <dbReference type="ARBA" id="ARBA00022960"/>
    </source>
</evidence>
<dbReference type="PIRSF" id="PIRSF039102">
    <property type="entry name" value="Ddl/VanB"/>
    <property type="match status" value="1"/>
</dbReference>
<keyword evidence="6" id="KW-0547">Nucleotide-binding</keyword>
<dbReference type="PANTHER" id="PTHR23132:SF25">
    <property type="entry name" value="D-ALANINE--D-ALANINE LIGASE A"/>
    <property type="match status" value="1"/>
</dbReference>
<dbReference type="InterPro" id="IPR005905">
    <property type="entry name" value="D_ala_D_ala"/>
</dbReference>
<dbReference type="GO" id="GO:0046872">
    <property type="term" value="F:metal ion binding"/>
    <property type="evidence" value="ECO:0007669"/>
    <property type="project" value="UniProtKB-KW"/>
</dbReference>
<keyword evidence="12" id="KW-0961">Cell wall biogenesis/degradation</keyword>
<dbReference type="NCBIfam" id="NF002378">
    <property type="entry name" value="PRK01372.1"/>
    <property type="match status" value="1"/>
</dbReference>
<evidence type="ECO:0000256" key="2">
    <source>
        <dbReference type="ARBA" id="ARBA00001946"/>
    </source>
</evidence>
<dbReference type="InterPro" id="IPR000291">
    <property type="entry name" value="D-Ala_lig_Van_CS"/>
</dbReference>
<evidence type="ECO:0000256" key="5">
    <source>
        <dbReference type="ARBA" id="ARBA00022723"/>
    </source>
</evidence>
<evidence type="ECO:0000256" key="3">
    <source>
        <dbReference type="ARBA" id="ARBA00010871"/>
    </source>
</evidence>
<dbReference type="Gene3D" id="3.30.470.20">
    <property type="entry name" value="ATP-grasp fold, B domain"/>
    <property type="match status" value="1"/>
</dbReference>
<dbReference type="Gene3D" id="3.40.50.20">
    <property type="match status" value="1"/>
</dbReference>
<evidence type="ECO:0000256" key="1">
    <source>
        <dbReference type="ARBA" id="ARBA00001936"/>
    </source>
</evidence>
<feature type="domain" description="ATP-grasp" evidence="13">
    <location>
        <begin position="155"/>
        <end position="364"/>
    </location>
</feature>
<comment type="cofactor">
    <cofactor evidence="1">
        <name>Mn(2+)</name>
        <dbReference type="ChEBI" id="CHEBI:29035"/>
    </cofactor>
</comment>
<evidence type="ECO:0000256" key="12">
    <source>
        <dbReference type="ARBA" id="ARBA00023316"/>
    </source>
</evidence>
<evidence type="ECO:0000259" key="13">
    <source>
        <dbReference type="PROSITE" id="PS50975"/>
    </source>
</evidence>
<dbReference type="EMBL" id="CAFBND010000086">
    <property type="protein sequence ID" value="CAB4952243.1"/>
    <property type="molecule type" value="Genomic_DNA"/>
</dbReference>
<evidence type="ECO:0000313" key="15">
    <source>
        <dbReference type="EMBL" id="CAB4952243.1"/>
    </source>
</evidence>
<dbReference type="GO" id="GO:0071555">
    <property type="term" value="P:cell wall organization"/>
    <property type="evidence" value="ECO:0007669"/>
    <property type="project" value="UniProtKB-KW"/>
</dbReference>
<dbReference type="Pfam" id="PF01820">
    <property type="entry name" value="Dala_Dala_lig_N"/>
    <property type="match status" value="1"/>
</dbReference>
<dbReference type="InterPro" id="IPR016185">
    <property type="entry name" value="PreATP-grasp_dom_sf"/>
</dbReference>
<evidence type="ECO:0000256" key="7">
    <source>
        <dbReference type="ARBA" id="ARBA00022840"/>
    </source>
</evidence>
<evidence type="ECO:0000313" key="14">
    <source>
        <dbReference type="EMBL" id="CAB4851676.1"/>
    </source>
</evidence>
<dbReference type="FunFam" id="3.30.470.20:FF:000008">
    <property type="entry name" value="D-alanine--D-alanine ligase"/>
    <property type="match status" value="1"/>
</dbReference>
<organism evidence="15">
    <name type="scientific">freshwater metagenome</name>
    <dbReference type="NCBI Taxonomy" id="449393"/>
    <lineage>
        <taxon>unclassified sequences</taxon>
        <taxon>metagenomes</taxon>
        <taxon>ecological metagenomes</taxon>
    </lineage>
</organism>
<dbReference type="InterPro" id="IPR011095">
    <property type="entry name" value="Dala_Dala_lig_C"/>
</dbReference>
<dbReference type="GO" id="GO:0008360">
    <property type="term" value="P:regulation of cell shape"/>
    <property type="evidence" value="ECO:0007669"/>
    <property type="project" value="UniProtKB-KW"/>
</dbReference>
<dbReference type="GO" id="GO:0005829">
    <property type="term" value="C:cytosol"/>
    <property type="evidence" value="ECO:0007669"/>
    <property type="project" value="TreeGrafter"/>
</dbReference>
<dbReference type="SUPFAM" id="SSF56059">
    <property type="entry name" value="Glutathione synthetase ATP-binding domain-like"/>
    <property type="match status" value="1"/>
</dbReference>
<dbReference type="SUPFAM" id="SSF52440">
    <property type="entry name" value="PreATP-grasp domain"/>
    <property type="match status" value="1"/>
</dbReference>
<dbReference type="PROSITE" id="PS00843">
    <property type="entry name" value="DALA_DALA_LIGASE_1"/>
    <property type="match status" value="1"/>
</dbReference>
<evidence type="ECO:0000256" key="10">
    <source>
        <dbReference type="ARBA" id="ARBA00022984"/>
    </source>
</evidence>
<sequence length="374" mass="40058">MVEPARIRVAVVFGGRSSEHAISCVSAGSVLRALDRERYDVVAIGVTRDGRWVLQDEDPGRLGIVEGKLPEVDTTGPSIVLAGDPTRAWIEVYPRDGASGAAPSTTVGVDVVFPVLHGPYGEDGTIQGLLELAGLPYVGSGVLASAAAMDKGVMKALFAHAGLEQAPYVVISDRDWRGDRAGVLEKIARLGLPVFVKPARAGSSVGITKVWSASQVERAVDSARLHDPRVVVEASVERVREIECGVLVDESGQPRASVCAEIVLREGHEFYDFVAKYLEDAAELVVPADLPDDLAERVRELSLLAFDALGCEGLARCDFFLTTDGRILVNEVNTMPGFTSISMFPRVWAESGLDYPTLVDRLVADAVRHGSGLR</sequence>
<dbReference type="Gene3D" id="3.30.1490.20">
    <property type="entry name" value="ATP-grasp fold, A domain"/>
    <property type="match status" value="1"/>
</dbReference>
<gene>
    <name evidence="14" type="ORF">UFOPK3268_01317</name>
    <name evidence="15" type="ORF">UFOPK3752_01733</name>
</gene>
<dbReference type="NCBIfam" id="NF002528">
    <property type="entry name" value="PRK01966.1-4"/>
    <property type="match status" value="1"/>
</dbReference>
<dbReference type="GO" id="GO:0009252">
    <property type="term" value="P:peptidoglycan biosynthetic process"/>
    <property type="evidence" value="ECO:0007669"/>
    <property type="project" value="UniProtKB-KW"/>
</dbReference>
<dbReference type="HAMAP" id="MF_00047">
    <property type="entry name" value="Dala_Dala_lig"/>
    <property type="match status" value="1"/>
</dbReference>
<dbReference type="PROSITE" id="PS00844">
    <property type="entry name" value="DALA_DALA_LIGASE_2"/>
    <property type="match status" value="1"/>
</dbReference>
<dbReference type="InterPro" id="IPR011127">
    <property type="entry name" value="Dala_Dala_lig_N"/>
</dbReference>
<keyword evidence="10" id="KW-0573">Peptidoglycan synthesis</keyword>
<dbReference type="InterPro" id="IPR011761">
    <property type="entry name" value="ATP-grasp"/>
</dbReference>
<dbReference type="EMBL" id="CAFBIZ010000186">
    <property type="protein sequence ID" value="CAB4851676.1"/>
    <property type="molecule type" value="Genomic_DNA"/>
</dbReference>
<keyword evidence="9" id="KW-0133">Cell shape</keyword>
<dbReference type="PANTHER" id="PTHR23132">
    <property type="entry name" value="D-ALANINE--D-ALANINE LIGASE"/>
    <property type="match status" value="1"/>
</dbReference>
<proteinExistence type="inferred from homology"/>
<accession>A0A6J7KBD6</accession>
<dbReference type="PROSITE" id="PS50975">
    <property type="entry name" value="ATP_GRASP"/>
    <property type="match status" value="1"/>
</dbReference>
<keyword evidence="7" id="KW-0067">ATP-binding</keyword>